<reference evidence="1 2" key="1">
    <citation type="journal article" date="2021" name="Int. J. Syst. Evol. Microbiol.">
        <title>Reticulibacter mediterranei gen. nov., sp. nov., within the new family Reticulibacteraceae fam. nov., and Ktedonospora formicarum gen. nov., sp. nov., Ktedonobacter robiniae sp. nov., Dictyobacter formicarum sp. nov. and Dictyobacter arantiisoli sp. nov., belonging to the class Ktedonobacteria.</title>
        <authorList>
            <person name="Yabe S."/>
            <person name="Zheng Y."/>
            <person name="Wang C.M."/>
            <person name="Sakai Y."/>
            <person name="Abe K."/>
            <person name="Yokota A."/>
            <person name="Donadio S."/>
            <person name="Cavaletti L."/>
            <person name="Monciardini P."/>
        </authorList>
    </citation>
    <scope>NUCLEOTIDE SEQUENCE [LARGE SCALE GENOMIC DNA]</scope>
    <source>
        <strain evidence="1 2">SOSP1-30</strain>
    </source>
</reference>
<name>A0ABQ3V0B7_9CHLR</name>
<protein>
    <recommendedName>
        <fullName evidence="3">Transposase</fullName>
    </recommendedName>
</protein>
<organism evidence="1 2">
    <name type="scientific">Ktedonobacter robiniae</name>
    <dbReference type="NCBI Taxonomy" id="2778365"/>
    <lineage>
        <taxon>Bacteria</taxon>
        <taxon>Bacillati</taxon>
        <taxon>Chloroflexota</taxon>
        <taxon>Ktedonobacteria</taxon>
        <taxon>Ktedonobacterales</taxon>
        <taxon>Ktedonobacteraceae</taxon>
        <taxon>Ktedonobacter</taxon>
    </lineage>
</organism>
<evidence type="ECO:0000313" key="2">
    <source>
        <dbReference type="Proteomes" id="UP000654345"/>
    </source>
</evidence>
<accession>A0ABQ3V0B7</accession>
<evidence type="ECO:0000313" key="1">
    <source>
        <dbReference type="EMBL" id="GHO58581.1"/>
    </source>
</evidence>
<comment type="caution">
    <text evidence="1">The sequence shown here is derived from an EMBL/GenBank/DDBJ whole genome shotgun (WGS) entry which is preliminary data.</text>
</comment>
<sequence>MRADPAWQEARSLPRTHKAERAAAFSALRKAYGFTEAALHEAVKGPRVGWIAEHLEAVLAQTLASRAYRALNRVCLGKAGRVRFKSRGRGFSSIGNKRQ</sequence>
<dbReference type="EMBL" id="BNJG01000003">
    <property type="protein sequence ID" value="GHO58581.1"/>
    <property type="molecule type" value="Genomic_DNA"/>
</dbReference>
<dbReference type="Proteomes" id="UP000654345">
    <property type="component" value="Unassembled WGS sequence"/>
</dbReference>
<keyword evidence="2" id="KW-1185">Reference proteome</keyword>
<proteinExistence type="predicted"/>
<gene>
    <name evidence="1" type="ORF">KSB_70560</name>
</gene>
<evidence type="ECO:0008006" key="3">
    <source>
        <dbReference type="Google" id="ProtNLM"/>
    </source>
</evidence>